<reference evidence="2 3" key="1">
    <citation type="submission" date="2016-07" db="EMBL/GenBank/DDBJ databases">
        <title>Comparative genomics of the Campylobacter concisus group.</title>
        <authorList>
            <person name="Miller W.G."/>
            <person name="Yee E."/>
            <person name="Chapman M.H."/>
            <person name="Huynh S."/>
            <person name="Bono J.L."/>
            <person name="On S.L.W."/>
            <person name="StLeger J."/>
            <person name="Foster G."/>
            <person name="Parker C.T."/>
        </authorList>
    </citation>
    <scope>NUCLEOTIDE SEQUENCE [LARGE SCALE GENOMIC DNA]</scope>
    <source>
        <strain evidence="2 3">ATCC 33238</strain>
    </source>
</reference>
<sequence length="82" mass="9434">MSSRAKEFVIRSVICILFGFIISYYLSIKIPNFLDIVQNEKLVVANFLFMGIFTVWFLSCYTIRLKFILVLTVLFTALAVGI</sequence>
<name>A0A6G5QPK7_CAMRE</name>
<keyword evidence="1" id="KW-0472">Membrane</keyword>
<dbReference type="RefSeq" id="WP_004318261.1">
    <property type="nucleotide sequence ID" value="NZ_CP012543.1"/>
</dbReference>
<dbReference type="EMBL" id="CP012543">
    <property type="protein sequence ID" value="QCD47524.1"/>
    <property type="molecule type" value="Genomic_DNA"/>
</dbReference>
<protein>
    <submittedName>
        <fullName evidence="2">Putative membrane protein</fullName>
    </submittedName>
</protein>
<feature type="transmembrane region" description="Helical" evidence="1">
    <location>
        <begin position="47"/>
        <end position="80"/>
    </location>
</feature>
<proteinExistence type="predicted"/>
<accession>A0A6G5QPK7</accession>
<dbReference type="KEGG" id="crx:CRECT_1904"/>
<keyword evidence="1" id="KW-0812">Transmembrane</keyword>
<organism evidence="2 3">
    <name type="scientific">Campylobacter rectus</name>
    <name type="common">Wolinella recta</name>
    <dbReference type="NCBI Taxonomy" id="203"/>
    <lineage>
        <taxon>Bacteria</taxon>
        <taxon>Pseudomonadati</taxon>
        <taxon>Campylobacterota</taxon>
        <taxon>Epsilonproteobacteria</taxon>
        <taxon>Campylobacterales</taxon>
        <taxon>Campylobacteraceae</taxon>
        <taxon>Campylobacter</taxon>
    </lineage>
</organism>
<dbReference type="AlphaFoldDB" id="A0A6G5QPK7"/>
<evidence type="ECO:0000313" key="3">
    <source>
        <dbReference type="Proteomes" id="UP000502377"/>
    </source>
</evidence>
<gene>
    <name evidence="2" type="ORF">CRECT_1904</name>
</gene>
<keyword evidence="1" id="KW-1133">Transmembrane helix</keyword>
<evidence type="ECO:0000313" key="2">
    <source>
        <dbReference type="EMBL" id="QCD47524.1"/>
    </source>
</evidence>
<feature type="transmembrane region" description="Helical" evidence="1">
    <location>
        <begin position="9"/>
        <end position="27"/>
    </location>
</feature>
<evidence type="ECO:0000256" key="1">
    <source>
        <dbReference type="SAM" id="Phobius"/>
    </source>
</evidence>
<dbReference type="Proteomes" id="UP000502377">
    <property type="component" value="Chromosome"/>
</dbReference>